<keyword evidence="7" id="KW-0297">G-protein coupled receptor</keyword>
<keyword evidence="5 11" id="KW-0812">Transmembrane</keyword>
<dbReference type="GO" id="GO:0004930">
    <property type="term" value="F:G protein-coupled receptor activity"/>
    <property type="evidence" value="ECO:0007669"/>
    <property type="project" value="UniProtKB-KW"/>
</dbReference>
<reference evidence="12" key="1">
    <citation type="journal article" date="2021" name="Evol. Appl.">
        <title>The genome of the Pyrenean desman and the effects of bottlenecks and inbreeding on the genomic landscape of an endangered species.</title>
        <authorList>
            <person name="Escoda L."/>
            <person name="Castresana J."/>
        </authorList>
    </citation>
    <scope>NUCLEOTIDE SEQUENCE</scope>
    <source>
        <strain evidence="12">IBE-C5619</strain>
    </source>
</reference>
<evidence type="ECO:0000256" key="7">
    <source>
        <dbReference type="ARBA" id="ARBA00023040"/>
    </source>
</evidence>
<feature type="non-terminal residue" evidence="12">
    <location>
        <position position="1"/>
    </location>
</feature>
<feature type="transmembrane region" description="Helical" evidence="11">
    <location>
        <begin position="170"/>
        <end position="190"/>
    </location>
</feature>
<evidence type="ECO:0000256" key="2">
    <source>
        <dbReference type="ARBA" id="ARBA00004651"/>
    </source>
</evidence>
<dbReference type="EMBL" id="JAGFMF010011926">
    <property type="protein sequence ID" value="KAG8509753.1"/>
    <property type="molecule type" value="Genomic_DNA"/>
</dbReference>
<dbReference type="FunFam" id="1.10.1220.70:FF:000001">
    <property type="entry name" value="Olfactory receptor"/>
    <property type="match status" value="1"/>
</dbReference>
<dbReference type="Proteomes" id="UP000700334">
    <property type="component" value="Unassembled WGS sequence"/>
</dbReference>
<proteinExistence type="inferred from homology"/>
<gene>
    <name evidence="12" type="ORF">J0S82_020201</name>
</gene>
<dbReference type="SUPFAM" id="SSF81321">
    <property type="entry name" value="Family A G protein-coupled receptor-like"/>
    <property type="match status" value="1"/>
</dbReference>
<feature type="transmembrane region" description="Helical" evidence="11">
    <location>
        <begin position="104"/>
        <end position="129"/>
    </location>
</feature>
<comment type="function">
    <text evidence="1">Putative odorant or sperm cell receptor.</text>
</comment>
<keyword evidence="8 11" id="KW-0472">Membrane</keyword>
<evidence type="ECO:0000256" key="6">
    <source>
        <dbReference type="ARBA" id="ARBA00022989"/>
    </source>
</evidence>
<keyword evidence="4" id="KW-1003">Cell membrane</keyword>
<comment type="subcellular location">
    <subcellularLocation>
        <location evidence="2">Cell membrane</location>
        <topology evidence="2">Multi-pass membrane protein</topology>
    </subcellularLocation>
</comment>
<organism evidence="12 13">
    <name type="scientific">Galemys pyrenaicus</name>
    <name type="common">Iberian desman</name>
    <name type="synonym">Pyrenean desman</name>
    <dbReference type="NCBI Taxonomy" id="202257"/>
    <lineage>
        <taxon>Eukaryota</taxon>
        <taxon>Metazoa</taxon>
        <taxon>Chordata</taxon>
        <taxon>Craniata</taxon>
        <taxon>Vertebrata</taxon>
        <taxon>Euteleostomi</taxon>
        <taxon>Mammalia</taxon>
        <taxon>Eutheria</taxon>
        <taxon>Laurasiatheria</taxon>
        <taxon>Eulipotyphla</taxon>
        <taxon>Talpidae</taxon>
        <taxon>Galemys</taxon>
    </lineage>
</organism>
<keyword evidence="13" id="KW-1185">Reference proteome</keyword>
<comment type="caution">
    <text evidence="12">The sequence shown here is derived from an EMBL/GenBank/DDBJ whole genome shotgun (WGS) entry which is preliminary data.</text>
</comment>
<comment type="similarity">
    <text evidence="3">Belongs to the G-protein coupled receptor 1 family.</text>
</comment>
<evidence type="ECO:0000256" key="1">
    <source>
        <dbReference type="ARBA" id="ARBA00003929"/>
    </source>
</evidence>
<evidence type="ECO:0000256" key="3">
    <source>
        <dbReference type="ARBA" id="ARBA00010663"/>
    </source>
</evidence>
<protein>
    <submittedName>
        <fullName evidence="12">Olfactory receptor 5AU1</fullName>
    </submittedName>
</protein>
<evidence type="ECO:0000256" key="9">
    <source>
        <dbReference type="ARBA" id="ARBA00023170"/>
    </source>
</evidence>
<evidence type="ECO:0000313" key="13">
    <source>
        <dbReference type="Proteomes" id="UP000700334"/>
    </source>
</evidence>
<evidence type="ECO:0000256" key="5">
    <source>
        <dbReference type="ARBA" id="ARBA00022692"/>
    </source>
</evidence>
<keyword evidence="10" id="KW-0807">Transducer</keyword>
<sequence length="207" mass="23573">HWKNTEGANLSQETIFELLGLTSNPQLQSLVFAMTLGMYIITELGNLLMFLLNHCCPANIDVLSPKESLLCGSLLLLQGLNFLAKSKMFFYTRLATSECYLFAAIAYDLIAGFYSAGFLSSFIHTSCIFSLKFCGTHVVTHFFRDEQLILFLCVPLLWHDTVHIPASQDYMVDLIYTVVISMLNSLIYSLRNKDVKEALRKFWKIMK</sequence>
<name>A0A8J6DKP5_GALPY</name>
<dbReference type="Gene3D" id="1.10.1220.70">
    <property type="match status" value="1"/>
</dbReference>
<evidence type="ECO:0000256" key="4">
    <source>
        <dbReference type="ARBA" id="ARBA00022475"/>
    </source>
</evidence>
<keyword evidence="9 12" id="KW-0675">Receptor</keyword>
<evidence type="ECO:0000256" key="10">
    <source>
        <dbReference type="ARBA" id="ARBA00023224"/>
    </source>
</evidence>
<feature type="transmembrane region" description="Helical" evidence="11">
    <location>
        <begin position="30"/>
        <end position="56"/>
    </location>
</feature>
<dbReference type="GO" id="GO:0005886">
    <property type="term" value="C:plasma membrane"/>
    <property type="evidence" value="ECO:0007669"/>
    <property type="project" value="UniProtKB-SubCell"/>
</dbReference>
<evidence type="ECO:0000256" key="8">
    <source>
        <dbReference type="ARBA" id="ARBA00023136"/>
    </source>
</evidence>
<accession>A0A8J6DKP5</accession>
<evidence type="ECO:0000313" key="12">
    <source>
        <dbReference type="EMBL" id="KAG8509753.1"/>
    </source>
</evidence>
<dbReference type="OrthoDB" id="9823959at2759"/>
<evidence type="ECO:0000256" key="11">
    <source>
        <dbReference type="SAM" id="Phobius"/>
    </source>
</evidence>
<keyword evidence="6 11" id="KW-1133">Transmembrane helix</keyword>
<dbReference type="AlphaFoldDB" id="A0A8J6DKP5"/>
<dbReference type="PANTHER" id="PTHR48018">
    <property type="entry name" value="OLFACTORY RECEPTOR"/>
    <property type="match status" value="1"/>
</dbReference>